<reference evidence="1 2" key="1">
    <citation type="submission" date="2023-08" db="EMBL/GenBank/DDBJ databases">
        <title>Whole-genome sequencing of halo(alkali)philic microorganisms from hypersaline lakes.</title>
        <authorList>
            <person name="Sorokin D.Y."/>
            <person name="Abbas B."/>
            <person name="Merkel A.Y."/>
        </authorList>
    </citation>
    <scope>NUCLEOTIDE SEQUENCE [LARGE SCALE GENOMIC DNA]</scope>
    <source>
        <strain evidence="1 2">AB-CW4</strain>
    </source>
</reference>
<sequence>MSIDPTQFTPNQAWLLISAQGKAGARPEFLYIASEQVADDLVRQATAMGITVRREPAKALAPITREAREGFSAHLRGGSS</sequence>
<dbReference type="RefSeq" id="WP_306727125.1">
    <property type="nucleotide sequence ID" value="NZ_JAVDDT010000001.1"/>
</dbReference>
<gene>
    <name evidence="1" type="ORF">RBH19_01990</name>
</gene>
<organism evidence="1 2">
    <name type="scientific">Natronospira bacteriovora</name>
    <dbReference type="NCBI Taxonomy" id="3069753"/>
    <lineage>
        <taxon>Bacteria</taxon>
        <taxon>Pseudomonadati</taxon>
        <taxon>Pseudomonadota</taxon>
        <taxon>Gammaproteobacteria</taxon>
        <taxon>Natronospirales</taxon>
        <taxon>Natronospiraceae</taxon>
        <taxon>Natronospira</taxon>
    </lineage>
</organism>
<dbReference type="EMBL" id="JAVDDT010000001">
    <property type="protein sequence ID" value="MDQ2068643.1"/>
    <property type="molecule type" value="Genomic_DNA"/>
</dbReference>
<name>A0ABU0W3R1_9GAMM</name>
<proteinExistence type="predicted"/>
<dbReference type="Proteomes" id="UP001239019">
    <property type="component" value="Unassembled WGS sequence"/>
</dbReference>
<evidence type="ECO:0000313" key="1">
    <source>
        <dbReference type="EMBL" id="MDQ2068643.1"/>
    </source>
</evidence>
<protein>
    <submittedName>
        <fullName evidence="1">Uncharacterized protein</fullName>
    </submittedName>
</protein>
<comment type="caution">
    <text evidence="1">The sequence shown here is derived from an EMBL/GenBank/DDBJ whole genome shotgun (WGS) entry which is preliminary data.</text>
</comment>
<keyword evidence="2" id="KW-1185">Reference proteome</keyword>
<accession>A0ABU0W3R1</accession>
<evidence type="ECO:0000313" key="2">
    <source>
        <dbReference type="Proteomes" id="UP001239019"/>
    </source>
</evidence>